<dbReference type="STRING" id="990316.MCON_1814"/>
<keyword evidence="3 7" id="KW-0808">Transferase</keyword>
<name>F4BVI0_METSG</name>
<dbReference type="InterPro" id="IPR001296">
    <property type="entry name" value="Glyco_trans_1"/>
</dbReference>
<dbReference type="Gene3D" id="3.40.50.2000">
    <property type="entry name" value="Glycogen Phosphorylase B"/>
    <property type="match status" value="1"/>
</dbReference>
<evidence type="ECO:0000259" key="5">
    <source>
        <dbReference type="Pfam" id="PF00535"/>
    </source>
</evidence>
<dbReference type="Gene3D" id="3.40.50.150">
    <property type="entry name" value="Vaccinia Virus protein VP39"/>
    <property type="match status" value="1"/>
</dbReference>
<dbReference type="AlphaFoldDB" id="F4BVI0"/>
<dbReference type="PANTHER" id="PTHR43179">
    <property type="entry name" value="RHAMNOSYLTRANSFERASE WBBL"/>
    <property type="match status" value="1"/>
</dbReference>
<dbReference type="Gene3D" id="3.90.550.10">
    <property type="entry name" value="Spore Coat Polysaccharide Biosynthesis Protein SpsA, Chain A"/>
    <property type="match status" value="2"/>
</dbReference>
<keyword evidence="2" id="KW-0328">Glycosyltransferase</keyword>
<dbReference type="EMBL" id="CP002565">
    <property type="protein sequence ID" value="AEB68414.1"/>
    <property type="molecule type" value="Genomic_DNA"/>
</dbReference>
<dbReference type="HOGENOM" id="CLU_267336_0_0_2"/>
<evidence type="ECO:0000256" key="2">
    <source>
        <dbReference type="ARBA" id="ARBA00022676"/>
    </source>
</evidence>
<dbReference type="InterPro" id="IPR029063">
    <property type="entry name" value="SAM-dependent_MTases_sf"/>
</dbReference>
<dbReference type="Gene3D" id="3.40.50.11090">
    <property type="match status" value="1"/>
</dbReference>
<proteinExistence type="inferred from homology"/>
<keyword evidence="8" id="KW-1185">Reference proteome</keyword>
<dbReference type="CDD" id="cd03801">
    <property type="entry name" value="GT4_PimA-like"/>
    <property type="match status" value="1"/>
</dbReference>
<dbReference type="Pfam" id="PF00535">
    <property type="entry name" value="Glycos_transf_2"/>
    <property type="match status" value="2"/>
</dbReference>
<protein>
    <submittedName>
        <fullName evidence="7">Methyltransferase/glycosyl transferase fusion protein</fullName>
    </submittedName>
</protein>
<dbReference type="PANTHER" id="PTHR43179:SF12">
    <property type="entry name" value="GALACTOFURANOSYLTRANSFERASE GLFT2"/>
    <property type="match status" value="1"/>
</dbReference>
<dbReference type="Pfam" id="PF08241">
    <property type="entry name" value="Methyltransf_11"/>
    <property type="match status" value="1"/>
</dbReference>
<evidence type="ECO:0000259" key="6">
    <source>
        <dbReference type="Pfam" id="PF08241"/>
    </source>
</evidence>
<feature type="domain" description="Glycosyltransferase 2-like" evidence="5">
    <location>
        <begin position="604"/>
        <end position="779"/>
    </location>
</feature>
<dbReference type="GO" id="GO:0016757">
    <property type="term" value="F:glycosyltransferase activity"/>
    <property type="evidence" value="ECO:0007669"/>
    <property type="project" value="UniProtKB-KW"/>
</dbReference>
<dbReference type="InterPro" id="IPR001173">
    <property type="entry name" value="Glyco_trans_2-like"/>
</dbReference>
<feature type="domain" description="Glycosyl transferase family 1" evidence="4">
    <location>
        <begin position="1121"/>
        <end position="1208"/>
    </location>
</feature>
<evidence type="ECO:0000259" key="4">
    <source>
        <dbReference type="Pfam" id="PF00534"/>
    </source>
</evidence>
<dbReference type="SUPFAM" id="SSF53756">
    <property type="entry name" value="UDP-Glycosyltransferase/glycogen phosphorylase"/>
    <property type="match status" value="1"/>
</dbReference>
<reference evidence="7 8" key="1">
    <citation type="journal article" date="2011" name="J. Bacteriol.">
        <title>Complete genome sequence of Methanosaeta concilii, a specialist in aceticlastic methanogenesis.</title>
        <authorList>
            <person name="Barber R.D."/>
            <person name="Zhang L."/>
            <person name="Harnack M."/>
            <person name="Olson M.V."/>
            <person name="Kaul R."/>
            <person name="Ingram-Smith C."/>
            <person name="Smith K.S."/>
        </authorList>
    </citation>
    <scope>NUCLEOTIDE SEQUENCE [LARGE SCALE GENOMIC DNA]</scope>
    <source>
        <strain evidence="8">ATCC 5969 / DSM 3671 / JCM 10134 / NBRC 103675 / OCM 69 / GP-6</strain>
    </source>
</reference>
<evidence type="ECO:0000256" key="1">
    <source>
        <dbReference type="ARBA" id="ARBA00006739"/>
    </source>
</evidence>
<dbReference type="InParanoid" id="F4BVI0"/>
<dbReference type="KEGG" id="mcj:MCON_1814"/>
<sequence>MDESESAYIHLLSHLIEGQRVLILGCKENCSLCLESAKIGFDVVGTYANGAGVPFYDGSTIGSNISNKIQFLIAGGTNLSFRDSSFDSAIIAEALHTAIDLKKILEEAVRVIKNGGRIIVLAENWDRISSGENAKSISKEVINAELMQYTRKVTWHDLPSEKWHVCSIFVHKHDKKRKKKNKIDIIMPTFNGRGSIRRAIESVIYQTYQNWNLIVVNDGGEDIKDIIDEFSDSRIKYICSDHKGKSHSLNVGINRSSGDFIGYLDDDDILYPMHLEVLINAAIDQGCDFIYNDWYEVCIDEFGREINRYFEFRNDVSPSMLILKNYINHKCILHRRCLLNKVGLYDEDLDILIDWDMIRRLTFASQPCHIWSVTSERIQYYTGDVIENRISSLRTKDPDKFKKSLEIIIKKTCELHADEMELNESISDAMLSFSYYHQFRIDQILHEHEISQNKEKSELISQLQSLNKEKSELISQLHLARYRAHVLDIEIAEIKRSISWIITNRFNNSVIERALPHESKRRRWYDLGLKAMRILANDGFSTLLQEYRSRNAYYCSIAHKESENPENTFRETVMDDFLIQLHSFHRNWGIALEVKRHYEKNVDIVICIHNALDDVKSCLMSVIKYSPHIYTLILVDDGSDETTKSFLQDFALHHDAFLLRNDVARGYTFAANQGLRNSTGKYVILLNSDTIVSADWLDRMLECAESDERIGIVGPLSNTASWQSVPKIESCGDWASNDLPENISIHMMADLIGKYSCRCYPKIPFLNGFCLLIKRELINQIGYFDEDSFGAGYGEENDYCIQARKTQWHLAVADDVYIYHKQSRSYSDDRRKKLCDRAGKILIDKHGIQEVSKGVSECKGNRAMAGIRARADVLWHRHGLLEEGKKLFKGKSLLIILPIMEPTGGAYVIIQEAYALIEMGVRVSLFNLTEHGVKFQQSFPDLRIPVIYGSINEVPLIAADFDAVIATINNSVYWIASLNSSDITLAYYIQDFEPDFYPKGSREYNLAWESYMKIPRIKNVTKTSWNKNKVMSNMGIDCQIIGPSVDIDLFRPRERLHKSNDIFIGAMIRPSTPRRNPRFTLEILEEIKKLYGDKINIITFGCSNDDFLSLNPCRDIPINHMGVLKREWMPHLFNEIDIFVDFSTYQAMGLTALEAMACGSAVIVPRNGGCQDFVKDGINGFLIDTTDRRSCTDALEKLINDEKLRKKMCSQSIIDVCRFPAELAALNMLKAIFI</sequence>
<dbReference type="InterPro" id="IPR013216">
    <property type="entry name" value="Methyltransf_11"/>
</dbReference>
<evidence type="ECO:0000313" key="7">
    <source>
        <dbReference type="EMBL" id="AEB68414.1"/>
    </source>
</evidence>
<dbReference type="Pfam" id="PF00534">
    <property type="entry name" value="Glycos_transf_1"/>
    <property type="match status" value="1"/>
</dbReference>
<accession>F4BVI0</accession>
<gene>
    <name evidence="7" type="ordered locus">MCON_1814</name>
</gene>
<dbReference type="GO" id="GO:0008757">
    <property type="term" value="F:S-adenosylmethionine-dependent methyltransferase activity"/>
    <property type="evidence" value="ECO:0007669"/>
    <property type="project" value="InterPro"/>
</dbReference>
<dbReference type="InterPro" id="IPR029044">
    <property type="entry name" value="Nucleotide-diphossugar_trans"/>
</dbReference>
<dbReference type="Proteomes" id="UP000007807">
    <property type="component" value="Chromosome"/>
</dbReference>
<feature type="domain" description="Methyltransferase type 11" evidence="6">
    <location>
        <begin position="67"/>
        <end position="120"/>
    </location>
</feature>
<dbReference type="GO" id="GO:0032259">
    <property type="term" value="P:methylation"/>
    <property type="evidence" value="ECO:0007669"/>
    <property type="project" value="UniProtKB-KW"/>
</dbReference>
<dbReference type="SUPFAM" id="SSF53335">
    <property type="entry name" value="S-adenosyl-L-methionine-dependent methyltransferases"/>
    <property type="match status" value="1"/>
</dbReference>
<organism evidence="7 8">
    <name type="scientific">Methanothrix soehngenii (strain ATCC 5969 / DSM 3671 / JCM 10134 / NBRC 103675 / OCM 69 / GP-6)</name>
    <name type="common">Methanosaeta concilii</name>
    <dbReference type="NCBI Taxonomy" id="990316"/>
    <lineage>
        <taxon>Archaea</taxon>
        <taxon>Methanobacteriati</taxon>
        <taxon>Methanobacteriota</taxon>
        <taxon>Stenosarchaea group</taxon>
        <taxon>Methanomicrobia</taxon>
        <taxon>Methanotrichales</taxon>
        <taxon>Methanotrichaceae</taxon>
        <taxon>Methanothrix</taxon>
    </lineage>
</organism>
<evidence type="ECO:0000256" key="3">
    <source>
        <dbReference type="ARBA" id="ARBA00022679"/>
    </source>
</evidence>
<comment type="similarity">
    <text evidence="1">Belongs to the glycosyltransferase 2 family.</text>
</comment>
<dbReference type="SUPFAM" id="SSF53448">
    <property type="entry name" value="Nucleotide-diphospho-sugar transferases"/>
    <property type="match status" value="2"/>
</dbReference>
<feature type="domain" description="Glycosyltransferase 2-like" evidence="5">
    <location>
        <begin position="185"/>
        <end position="307"/>
    </location>
</feature>
<keyword evidence="7" id="KW-0489">Methyltransferase</keyword>
<evidence type="ECO:0000313" key="8">
    <source>
        <dbReference type="Proteomes" id="UP000007807"/>
    </source>
</evidence>